<feature type="compositionally biased region" description="Low complexity" evidence="10">
    <location>
        <begin position="389"/>
        <end position="465"/>
    </location>
</feature>
<name>D3AWE4_HETP5</name>
<comment type="subcellular location">
    <subcellularLocation>
        <location evidence="1 9">Golgi apparatus membrane</location>
        <topology evidence="1 9">Peripheral membrane protein</topology>
    </subcellularLocation>
</comment>
<dbReference type="SMART" id="SM01087">
    <property type="entry name" value="COG6"/>
    <property type="match status" value="1"/>
</dbReference>
<comment type="similarity">
    <text evidence="2 9">Belongs to the COG6 family.</text>
</comment>
<dbReference type="InterPro" id="IPR010490">
    <property type="entry name" value="COG6"/>
</dbReference>
<feature type="compositionally biased region" description="Polar residues" evidence="10">
    <location>
        <begin position="509"/>
        <end position="519"/>
    </location>
</feature>
<dbReference type="GO" id="GO:0007015">
    <property type="term" value="P:actin filament organization"/>
    <property type="evidence" value="ECO:0007669"/>
    <property type="project" value="TreeGrafter"/>
</dbReference>
<keyword evidence="4 9" id="KW-0813">Transport</keyword>
<dbReference type="RefSeq" id="XP_020438722.1">
    <property type="nucleotide sequence ID" value="XM_020571448.1"/>
</dbReference>
<feature type="domain" description="ELMO" evidence="11">
    <location>
        <begin position="748"/>
        <end position="905"/>
    </location>
</feature>
<dbReference type="PROSITE" id="PS51335">
    <property type="entry name" value="ELMO"/>
    <property type="match status" value="1"/>
</dbReference>
<dbReference type="InterPro" id="IPR024574">
    <property type="entry name" value="ELMO_ARM"/>
</dbReference>
<dbReference type="GO" id="GO:0017119">
    <property type="term" value="C:Golgi transport complex"/>
    <property type="evidence" value="ECO:0007669"/>
    <property type="project" value="UniProtKB-UniRule"/>
</dbReference>
<evidence type="ECO:0000259" key="11">
    <source>
        <dbReference type="PROSITE" id="PS51335"/>
    </source>
</evidence>
<protein>
    <recommendedName>
        <fullName evidence="3 9">Conserved oligomeric Golgi complex subunit 6</fullName>
        <shortName evidence="9">COG complex subunit 6</shortName>
    </recommendedName>
    <alternativeName>
        <fullName evidence="8 9">Component of oligomeric Golgi complex 6</fullName>
    </alternativeName>
</protein>
<dbReference type="GO" id="GO:0005886">
    <property type="term" value="C:plasma membrane"/>
    <property type="evidence" value="ECO:0007669"/>
    <property type="project" value="TreeGrafter"/>
</dbReference>
<dbReference type="EMBL" id="ADBJ01000002">
    <property type="protein sequence ID" value="EFA86617.1"/>
    <property type="molecule type" value="Genomic_DNA"/>
</dbReference>
<dbReference type="Pfam" id="PF04727">
    <property type="entry name" value="ELMO_CED12"/>
    <property type="match status" value="1"/>
</dbReference>
<dbReference type="GeneID" id="31355952"/>
<evidence type="ECO:0000256" key="9">
    <source>
        <dbReference type="RuleBase" id="RU365075"/>
    </source>
</evidence>
<evidence type="ECO:0000256" key="10">
    <source>
        <dbReference type="SAM" id="MobiDB-lite"/>
    </source>
</evidence>
<dbReference type="Pfam" id="PF20653">
    <property type="entry name" value="COG6_C"/>
    <property type="match status" value="1"/>
</dbReference>
<reference evidence="12 13" key="1">
    <citation type="journal article" date="2011" name="Genome Res.">
        <title>Phylogeny-wide analysis of social amoeba genomes highlights ancient origins for complex intercellular communication.</title>
        <authorList>
            <person name="Heidel A.J."/>
            <person name="Lawal H.M."/>
            <person name="Felder M."/>
            <person name="Schilde C."/>
            <person name="Helps N.R."/>
            <person name="Tunggal B."/>
            <person name="Rivero F."/>
            <person name="John U."/>
            <person name="Schleicher M."/>
            <person name="Eichinger L."/>
            <person name="Platzer M."/>
            <person name="Noegel A.A."/>
            <person name="Schaap P."/>
            <person name="Gloeckner G."/>
        </authorList>
    </citation>
    <scope>NUCLEOTIDE SEQUENCE [LARGE SCALE GENOMIC DNA]</scope>
    <source>
        <strain evidence="13">ATCC 26659 / Pp 5 / PN500</strain>
    </source>
</reference>
<dbReference type="Pfam" id="PF11841">
    <property type="entry name" value="ELMO_ARM"/>
    <property type="match status" value="1"/>
</dbReference>
<dbReference type="Gene3D" id="1.25.10.10">
    <property type="entry name" value="Leucine-rich Repeat Variant"/>
    <property type="match status" value="1"/>
</dbReference>
<dbReference type="PANTHER" id="PTHR12771:SF56">
    <property type="entry name" value="CED-12"/>
    <property type="match status" value="1"/>
</dbReference>
<dbReference type="GO" id="GO:0015031">
    <property type="term" value="P:protein transport"/>
    <property type="evidence" value="ECO:0007669"/>
    <property type="project" value="UniProtKB-KW"/>
</dbReference>
<feature type="compositionally biased region" description="Low complexity" evidence="10">
    <location>
        <begin position="1007"/>
        <end position="1029"/>
    </location>
</feature>
<evidence type="ECO:0000256" key="6">
    <source>
        <dbReference type="ARBA" id="ARBA00023034"/>
    </source>
</evidence>
<keyword evidence="13" id="KW-1185">Reference proteome</keyword>
<keyword evidence="6 9" id="KW-0333">Golgi apparatus</keyword>
<evidence type="ECO:0000256" key="5">
    <source>
        <dbReference type="ARBA" id="ARBA00022927"/>
    </source>
</evidence>
<comment type="subunit">
    <text evidence="9">Component of the conserved oligomeric Golgi complex.</text>
</comment>
<comment type="function">
    <text evidence="9">Required for normal Golgi function.</text>
</comment>
<evidence type="ECO:0000256" key="3">
    <source>
        <dbReference type="ARBA" id="ARBA00020973"/>
    </source>
</evidence>
<feature type="region of interest" description="Disordered" evidence="10">
    <location>
        <begin position="226"/>
        <end position="256"/>
    </location>
</feature>
<dbReference type="Proteomes" id="UP000001396">
    <property type="component" value="Unassembled WGS sequence"/>
</dbReference>
<sequence>MNNTLSRKIQKVLEIKLDQSSEELIGSLDELSSFYQLNSIAARRNLRNDIERRYLEINNQFLDQFTLLYNCVEELVDNYKEIEKSCNDVCSHFDQTNQSYSSILVDAKRMFDDLKETEEKEKFLDTFISRFRLTEEEELSLQRKDIDMSFFATLARLSDIHRECKSILSNTYQRPTYEIMEMIAQHQEKAYPSEHELLSTLLAKIKITIPIKSQIRSSASRDDIIDFSDQSTSIDSTTNTSGGGDNNNNTPGGSVQQQNFYTQIKDHFEKIHKSPSAPSIDLSPTIEIKESINKLKELLTTYSSSLVPDDEKEDEFKPVLTAMVDPILEIVKEDTYKIDSIFNNNKRKEMCGSGSRFVSAPSASFIRADRSNRSAVQNSFLTNHSSPNQQHQQQQHNFLTSSNSSNNNTSPAAATSSTPSTTTTSGQQQQQQQSQSTHTQTHSPIILASPLISSSSPSSSPSSSSTNVTAASTNMVQPTTSIANGASPSSSMINSSSSASASASTTPSLTHSQSQSQLPTPTTIDSIFSALHDLSLKKKALFDLKDLLKDESNVKRFIEKDGIRAIEDQMTELSGNTLAYALIAIQAACSYEIGVHALPSTLIHRILAMIADSTAIPSITKTGLSILSQYCQTIPLAATQLNNQYGKAALASQHPSLLANIVALLSSSTVDIQLNALTLLNIMLSKSNNELQSLINKLDEYDINIKLKKLFESNVSQELKKQLYYYQKHKLSLLKKRKNIAYNKELEEHETLLLKLWTTTYPDVKLETRVSEQWKLLGFQGTDPATDFRGMGIFGLENLLYIAENHTDQFRKLISSQIDRKERDYPVAVAGINLTQMFFELFKVTEENNPEFPIFPILFSHKNAFEEVYCIAFQLLDITWDTMNASYMEFPKVIATVKQSIVTALETKPTTLEAFNWAAGASKKSNTFQNEDESLESEDIKKLKNIIKTDIMEVLKTQKLNILADGIYFKLQKPVKAKTVTHTHLYVCQTAVSQVNGELLYAQCTEPSSSLSPPASSAASQLQQLSLQPPMSPGGGSGARGELTGSGGLLDKTSMGANSSSNPAMPSSPTLTGSGSINNPNSSGGSSASGGVGGGGLSSSNDPRAAMSFSSVKINDIHFPAQSDAQQRRKPDTKNTQQQQQQHFFTVNLGREIVELIASTREDHSNFVDAIRLLNNKQIDCPETIEEYKILVNLSMKLKLLDLEGVELPKSAPKVPPPPPDFAFLSKDSLSSPNNSFIAFNKS</sequence>
<gene>
    <name evidence="12" type="primary">elmoA</name>
    <name evidence="12" type="ORF">PPL_00418</name>
</gene>
<dbReference type="InterPro" id="IPR011989">
    <property type="entry name" value="ARM-like"/>
</dbReference>
<dbReference type="FunCoup" id="D3AWE4">
    <property type="interactions" value="38"/>
</dbReference>
<evidence type="ECO:0000256" key="4">
    <source>
        <dbReference type="ARBA" id="ARBA00022448"/>
    </source>
</evidence>
<keyword evidence="5 9" id="KW-0653">Protein transport</keyword>
<feature type="region of interest" description="Disordered" evidence="10">
    <location>
        <begin position="380"/>
        <end position="519"/>
    </location>
</feature>
<dbReference type="GO" id="GO:0006891">
    <property type="term" value="P:intra-Golgi vesicle-mediated transport"/>
    <property type="evidence" value="ECO:0007669"/>
    <property type="project" value="UniProtKB-UniRule"/>
</dbReference>
<comment type="caution">
    <text evidence="12">The sequence shown here is derived from an EMBL/GenBank/DDBJ whole genome shotgun (WGS) entry which is preliminary data.</text>
</comment>
<feature type="compositionally biased region" description="Gly residues" evidence="10">
    <location>
        <begin position="1033"/>
        <end position="1048"/>
    </location>
</feature>
<dbReference type="GO" id="GO:0000139">
    <property type="term" value="C:Golgi membrane"/>
    <property type="evidence" value="ECO:0007669"/>
    <property type="project" value="UniProtKB-SubCell"/>
</dbReference>
<feature type="compositionally biased region" description="Polar residues" evidence="10">
    <location>
        <begin position="466"/>
        <end position="484"/>
    </location>
</feature>
<feature type="region of interest" description="Disordered" evidence="10">
    <location>
        <begin position="1005"/>
        <end position="1104"/>
    </location>
</feature>
<dbReference type="InterPro" id="IPR016024">
    <property type="entry name" value="ARM-type_fold"/>
</dbReference>
<dbReference type="InterPro" id="IPR048368">
    <property type="entry name" value="COG6_N"/>
</dbReference>
<evidence type="ECO:0000256" key="8">
    <source>
        <dbReference type="ARBA" id="ARBA00031348"/>
    </source>
</evidence>
<dbReference type="AlphaFoldDB" id="D3AWE4"/>
<accession>D3AWE4</accession>
<feature type="compositionally biased region" description="Gly residues" evidence="10">
    <location>
        <begin position="1087"/>
        <end position="1097"/>
    </location>
</feature>
<feature type="compositionally biased region" description="Low complexity" evidence="10">
    <location>
        <begin position="486"/>
        <end position="508"/>
    </location>
</feature>
<dbReference type="InterPro" id="IPR050868">
    <property type="entry name" value="ELMO_domain-containing"/>
</dbReference>
<dbReference type="Pfam" id="PF06419">
    <property type="entry name" value="COG6_N"/>
    <property type="match status" value="1"/>
</dbReference>
<evidence type="ECO:0000256" key="7">
    <source>
        <dbReference type="ARBA" id="ARBA00023136"/>
    </source>
</evidence>
<organism evidence="12 13">
    <name type="scientific">Heterostelium pallidum (strain ATCC 26659 / Pp 5 / PN500)</name>
    <name type="common">Cellular slime mold</name>
    <name type="synonym">Polysphondylium pallidum</name>
    <dbReference type="NCBI Taxonomy" id="670386"/>
    <lineage>
        <taxon>Eukaryota</taxon>
        <taxon>Amoebozoa</taxon>
        <taxon>Evosea</taxon>
        <taxon>Eumycetozoa</taxon>
        <taxon>Dictyostelia</taxon>
        <taxon>Acytosteliales</taxon>
        <taxon>Acytosteliaceae</taxon>
        <taxon>Heterostelium</taxon>
    </lineage>
</organism>
<evidence type="ECO:0000313" key="12">
    <source>
        <dbReference type="EMBL" id="EFA86617.1"/>
    </source>
</evidence>
<proteinExistence type="inferred from homology"/>
<evidence type="ECO:0000256" key="2">
    <source>
        <dbReference type="ARBA" id="ARBA00011023"/>
    </source>
</evidence>
<evidence type="ECO:0000256" key="1">
    <source>
        <dbReference type="ARBA" id="ARBA00004395"/>
    </source>
</evidence>
<dbReference type="SUPFAM" id="SSF48371">
    <property type="entry name" value="ARM repeat"/>
    <property type="match status" value="1"/>
</dbReference>
<dbReference type="InterPro" id="IPR006816">
    <property type="entry name" value="ELMO_dom"/>
</dbReference>
<dbReference type="PANTHER" id="PTHR12771">
    <property type="entry name" value="ENGULFMENT AND CELL MOTILITY"/>
    <property type="match status" value="1"/>
</dbReference>
<keyword evidence="7 9" id="KW-0472">Membrane</keyword>
<feature type="compositionally biased region" description="Low complexity" evidence="10">
    <location>
        <begin position="1057"/>
        <end position="1086"/>
    </location>
</feature>
<dbReference type="GO" id="GO:0048870">
    <property type="term" value="P:cell motility"/>
    <property type="evidence" value="ECO:0007669"/>
    <property type="project" value="TreeGrafter"/>
</dbReference>
<dbReference type="Gene3D" id="6.10.10.90">
    <property type="match status" value="1"/>
</dbReference>
<evidence type="ECO:0000313" key="13">
    <source>
        <dbReference type="Proteomes" id="UP000001396"/>
    </source>
</evidence>
<dbReference type="InterPro" id="IPR048369">
    <property type="entry name" value="COG6_C"/>
</dbReference>
<dbReference type="OMA" id="TMNASYM"/>
<feature type="compositionally biased region" description="Low complexity" evidence="10">
    <location>
        <begin position="227"/>
        <end position="254"/>
    </location>
</feature>
<dbReference type="InParanoid" id="D3AWE4"/>
<feature type="region of interest" description="Disordered" evidence="10">
    <location>
        <begin position="1123"/>
        <end position="1142"/>
    </location>
</feature>